<organism evidence="3 4">
    <name type="scientific">Acacia crassicarpa</name>
    <name type="common">northern wattle</name>
    <dbReference type="NCBI Taxonomy" id="499986"/>
    <lineage>
        <taxon>Eukaryota</taxon>
        <taxon>Viridiplantae</taxon>
        <taxon>Streptophyta</taxon>
        <taxon>Embryophyta</taxon>
        <taxon>Tracheophyta</taxon>
        <taxon>Spermatophyta</taxon>
        <taxon>Magnoliopsida</taxon>
        <taxon>eudicotyledons</taxon>
        <taxon>Gunneridae</taxon>
        <taxon>Pentapetalae</taxon>
        <taxon>rosids</taxon>
        <taxon>fabids</taxon>
        <taxon>Fabales</taxon>
        <taxon>Fabaceae</taxon>
        <taxon>Caesalpinioideae</taxon>
        <taxon>mimosoid clade</taxon>
        <taxon>Acacieae</taxon>
        <taxon>Acacia</taxon>
    </lineage>
</organism>
<feature type="region of interest" description="Disordered" evidence="1">
    <location>
        <begin position="109"/>
        <end position="151"/>
    </location>
</feature>
<evidence type="ECO:0000256" key="1">
    <source>
        <dbReference type="SAM" id="MobiDB-lite"/>
    </source>
</evidence>
<feature type="compositionally biased region" description="Polar residues" evidence="1">
    <location>
        <begin position="652"/>
        <end position="662"/>
    </location>
</feature>
<feature type="domain" description="DUF3741" evidence="2">
    <location>
        <begin position="403"/>
        <end position="422"/>
    </location>
</feature>
<protein>
    <recommendedName>
        <fullName evidence="2">DUF3741 domain-containing protein</fullName>
    </recommendedName>
</protein>
<feature type="region of interest" description="Disordered" evidence="1">
    <location>
        <begin position="505"/>
        <end position="560"/>
    </location>
</feature>
<feature type="region of interest" description="Disordered" evidence="1">
    <location>
        <begin position="631"/>
        <end position="669"/>
    </location>
</feature>
<accession>A0AAE1N655</accession>
<dbReference type="Proteomes" id="UP001293593">
    <property type="component" value="Unassembled WGS sequence"/>
</dbReference>
<sequence>MTELTLHPTLIAPSYPLKKQNIPFFLYLKKVSLTLCKHNPFFHITKLDAVSEVKQLSRFNRKKKKKMAKRSDFAQKLLDDLRLKKERMNATSQKSSQSKQLPVDAYAYSKQTQRGSRSYKGSENLSSRTGTMTGRSSRSQRSTKASEVSNQIVPYGKGQRLEQTGDMSLALAFPNGGKQRRTDSFTSSILSFFSQLKKGTLSFGKMERQGHSGQGLTSASQFPALSPVQINEIYKGAQKLNQILSASNSNGLTIEIEFAKELLQGAINLEESLRMIVNQQKNSEFIMTPQKKNRIILLEEDDEDEDDEKTNTSEQKQLAPPIFSFDKRHKHSQNLQGNQNTGLMKTNYSRGKKLNNEKQDVNTSKLLPQHKRSTSYGSNTKSLNALSEQKNQLASEQSDPDMSRIPNVIAKLMGLDNLPEKQKDSSSAQKIEGMTFKHTSSKGSEKKMELRSRQTETLLPQKKQKVTEASTMPATKYKELGVDKNSNMRKAKSEAVVDNGIRALKGSDKGSMKKDKKNDSTMRVNIIRENQIGVQEKGRRQDHTNNREQNGTGKGRTNDLALNNTLNQREQVHGRSEVKSLLQEQKESNGSIHQSEKRHTNMHILGNKKTSQNHLGIQESSLVLKYGPQEEKNNKEQWPQMSEKQMLKARSQRGSETPSNDLTKPPHDLFSSQKKQLFINHAVSLEHNSAENSGAMNSDRSSTSYYGNLVRDGVSNGLNMQIKEMMNKESIQLSSPRDQVKGRQDILKVMVEKSFHKIADKKVRNTRKHKNDMPGKIDEVLTRRNAKMLQIPKQVKQQSPVMQQVIQRTSDKFNISKEAERDGVGMSKEADTCISSSNTPVAATEPSEVRCKPHKKDEIHHTFYNPEGGELQISQESEVLISHYWHQGTKSVMTRDLQDQAALATADEGLESSQSAPYTINGMHEDKMYIDSHIQVQGKNICPKPLTESENRLKWNLIKSQLFLNTAETLFRFDMPFSNPLGSGWDNQDLSSKLMLDCGYEVMKRKGIRQEFKVHPCSKVSVSTIRIRSLDDLVRQLNEDMEKLTFYGRSRISQVEIEDYLPKMLENDMYNKDPDIDCMWELGWNDDTFAFIETYEAIRNMEKHLLNGLLDDITRELWHFQGLNMAATNSAI</sequence>
<reference evidence="3" key="1">
    <citation type="submission" date="2023-10" db="EMBL/GenBank/DDBJ databases">
        <title>Chromosome-level genome of the transformable northern wattle, Acacia crassicarpa.</title>
        <authorList>
            <person name="Massaro I."/>
            <person name="Sinha N.R."/>
            <person name="Poethig S."/>
            <person name="Leichty A.R."/>
        </authorList>
    </citation>
    <scope>NUCLEOTIDE SEQUENCE</scope>
    <source>
        <strain evidence="3">Acra3RX</strain>
        <tissue evidence="3">Leaf</tissue>
    </source>
</reference>
<feature type="compositionally biased region" description="Basic and acidic residues" evidence="1">
    <location>
        <begin position="820"/>
        <end position="831"/>
    </location>
</feature>
<feature type="compositionally biased region" description="Low complexity" evidence="1">
    <location>
        <begin position="126"/>
        <end position="143"/>
    </location>
</feature>
<feature type="region of interest" description="Disordered" evidence="1">
    <location>
        <begin position="301"/>
        <end position="322"/>
    </location>
</feature>
<feature type="compositionally biased region" description="Basic and acidic residues" evidence="1">
    <location>
        <begin position="536"/>
        <end position="546"/>
    </location>
</feature>
<gene>
    <name evidence="3" type="ORF">QN277_000305</name>
</gene>
<dbReference type="PANTHER" id="PTHR34282">
    <property type="entry name" value="OS01G0228800 PROTEIN-RELATED"/>
    <property type="match status" value="1"/>
</dbReference>
<evidence type="ECO:0000313" key="3">
    <source>
        <dbReference type="EMBL" id="KAK4283345.1"/>
    </source>
</evidence>
<evidence type="ECO:0000313" key="4">
    <source>
        <dbReference type="Proteomes" id="UP001293593"/>
    </source>
</evidence>
<feature type="compositionally biased region" description="Polar residues" evidence="1">
    <location>
        <begin position="374"/>
        <end position="397"/>
    </location>
</feature>
<proteinExistence type="predicted"/>
<comment type="caution">
    <text evidence="3">The sequence shown here is derived from an EMBL/GenBank/DDBJ whole genome shotgun (WGS) entry which is preliminary data.</text>
</comment>
<feature type="region of interest" description="Disordered" evidence="1">
    <location>
        <begin position="353"/>
        <end position="401"/>
    </location>
</feature>
<evidence type="ECO:0000259" key="2">
    <source>
        <dbReference type="Pfam" id="PF14383"/>
    </source>
</evidence>
<feature type="compositionally biased region" description="Polar residues" evidence="1">
    <location>
        <begin position="109"/>
        <end position="125"/>
    </location>
</feature>
<dbReference type="EMBL" id="JAWXYG010000001">
    <property type="protein sequence ID" value="KAK4283345.1"/>
    <property type="molecule type" value="Genomic_DNA"/>
</dbReference>
<dbReference type="AlphaFoldDB" id="A0AAE1N655"/>
<dbReference type="PANTHER" id="PTHR34282:SF1">
    <property type="entry name" value="DUF3741 DOMAIN-CONTAINING PROTEIN"/>
    <property type="match status" value="1"/>
</dbReference>
<feature type="region of interest" description="Disordered" evidence="1">
    <location>
        <begin position="820"/>
        <end position="841"/>
    </location>
</feature>
<dbReference type="InterPro" id="IPR032795">
    <property type="entry name" value="DUF3741-assoc"/>
</dbReference>
<name>A0AAE1N655_9FABA</name>
<keyword evidence="4" id="KW-1185">Reference proteome</keyword>
<feature type="compositionally biased region" description="Basic and acidic residues" evidence="1">
    <location>
        <begin position="505"/>
        <end position="520"/>
    </location>
</feature>
<dbReference type="Pfam" id="PF14383">
    <property type="entry name" value="VARLMGL"/>
    <property type="match status" value="1"/>
</dbReference>